<dbReference type="SUPFAM" id="SSF53335">
    <property type="entry name" value="S-adenosyl-L-methionine-dependent methyltransferases"/>
    <property type="match status" value="1"/>
</dbReference>
<dbReference type="STRING" id="649349.Lbys_1319"/>
<dbReference type="KEGG" id="lby:Lbys_1319"/>
<evidence type="ECO:0000313" key="1">
    <source>
        <dbReference type="EMBL" id="ADQ17038.1"/>
    </source>
</evidence>
<reference evidence="1 2" key="2">
    <citation type="journal article" date="2011" name="Stand. Genomic Sci.">
        <title>Complete genome sequence of Leadbetterella byssophila type strain (4M15).</title>
        <authorList>
            <person name="Abt B."/>
            <person name="Teshima H."/>
            <person name="Lucas S."/>
            <person name="Lapidus A."/>
            <person name="Del Rio T.G."/>
            <person name="Nolan M."/>
            <person name="Tice H."/>
            <person name="Cheng J.F."/>
            <person name="Pitluck S."/>
            <person name="Liolios K."/>
            <person name="Pagani I."/>
            <person name="Ivanova N."/>
            <person name="Mavromatis K."/>
            <person name="Pati A."/>
            <person name="Tapia R."/>
            <person name="Han C."/>
            <person name="Goodwin L."/>
            <person name="Chen A."/>
            <person name="Palaniappan K."/>
            <person name="Land M."/>
            <person name="Hauser L."/>
            <person name="Chang Y.J."/>
            <person name="Jeffries C.D."/>
            <person name="Rohde M."/>
            <person name="Goker M."/>
            <person name="Tindall B.J."/>
            <person name="Detter J.C."/>
            <person name="Woyke T."/>
            <person name="Bristow J."/>
            <person name="Eisen J.A."/>
            <person name="Markowitz V."/>
            <person name="Hugenholtz P."/>
            <person name="Klenk H.P."/>
            <person name="Kyrpides N.C."/>
        </authorList>
    </citation>
    <scope>NUCLEOTIDE SEQUENCE [LARGE SCALE GENOMIC DNA]</scope>
    <source>
        <strain evidence="2">DSM 17132 / JCM 16389 / KACC 11308 / NBRC 106382 / 4M15</strain>
    </source>
</reference>
<proteinExistence type="predicted"/>
<dbReference type="Pfam" id="PF13578">
    <property type="entry name" value="Methyltransf_24"/>
    <property type="match status" value="1"/>
</dbReference>
<dbReference type="Gene3D" id="3.40.50.150">
    <property type="entry name" value="Vaccinia Virus protein VP39"/>
    <property type="match status" value="1"/>
</dbReference>
<evidence type="ECO:0000313" key="2">
    <source>
        <dbReference type="Proteomes" id="UP000007435"/>
    </source>
</evidence>
<dbReference type="OrthoDB" id="9816564at2"/>
<dbReference type="Proteomes" id="UP000007435">
    <property type="component" value="Chromosome"/>
</dbReference>
<gene>
    <name evidence="1" type="ordered locus">Lbys_1319</name>
</gene>
<dbReference type="RefSeq" id="WP_013408087.1">
    <property type="nucleotide sequence ID" value="NC_014655.1"/>
</dbReference>
<accession>E4RVH4</accession>
<evidence type="ECO:0008006" key="3">
    <source>
        <dbReference type="Google" id="ProtNLM"/>
    </source>
</evidence>
<dbReference type="eggNOG" id="COG3510">
    <property type="taxonomic scope" value="Bacteria"/>
</dbReference>
<dbReference type="AlphaFoldDB" id="E4RVH4"/>
<dbReference type="HOGENOM" id="CLU_1140905_0_0_10"/>
<name>E4RVH4_LEAB4</name>
<sequence length="264" mass="30958">MAFQNLKWETEKVTLENISFALQVHLKDDKRNETTGFVFYKDKKLIDMYEAFFKSEHYPKIERMLEIGMWDGGSAVFWHKLLQPSTLIGVDLMKSRKGTAFESYKKLHQESFHDYWEVDQTDGKKLKEILKTHIGNQELDLVFDDASHRYHQSLASFNIVFPHVKKGGYYIIEDWAWVHWLHEDSSAYPDYTEPTRLIFDLVEAAGNVGLIESIHVCSGFTAVKRGPLDIPKEGFKLHDYIQRRPVSLKSRVKRRIKMLLGKSW</sequence>
<dbReference type="EMBL" id="CP002305">
    <property type="protein sequence ID" value="ADQ17038.1"/>
    <property type="molecule type" value="Genomic_DNA"/>
</dbReference>
<reference key="1">
    <citation type="submission" date="2010-11" db="EMBL/GenBank/DDBJ databases">
        <title>The complete genome of Leadbetterella byssophila DSM 17132.</title>
        <authorList>
            <consortium name="US DOE Joint Genome Institute (JGI-PGF)"/>
            <person name="Lucas S."/>
            <person name="Copeland A."/>
            <person name="Lapidus A."/>
            <person name="Glavina del Rio T."/>
            <person name="Dalin E."/>
            <person name="Tice H."/>
            <person name="Bruce D."/>
            <person name="Goodwin L."/>
            <person name="Pitluck S."/>
            <person name="Kyrpides N."/>
            <person name="Mavromatis K."/>
            <person name="Ivanova N."/>
            <person name="Teshima H."/>
            <person name="Brettin T."/>
            <person name="Detter J.C."/>
            <person name="Han C."/>
            <person name="Tapia R."/>
            <person name="Land M."/>
            <person name="Hauser L."/>
            <person name="Markowitz V."/>
            <person name="Cheng J.-F."/>
            <person name="Hugenholtz P."/>
            <person name="Woyke T."/>
            <person name="Wu D."/>
            <person name="Tindall B."/>
            <person name="Pomrenke H.G."/>
            <person name="Brambilla E."/>
            <person name="Klenk H.-P."/>
            <person name="Eisen J.A."/>
        </authorList>
    </citation>
    <scope>NUCLEOTIDE SEQUENCE [LARGE SCALE GENOMIC DNA]</scope>
    <source>
        <strain>DSM 17132</strain>
    </source>
</reference>
<dbReference type="InterPro" id="IPR029063">
    <property type="entry name" value="SAM-dependent_MTases_sf"/>
</dbReference>
<protein>
    <recommendedName>
        <fullName evidence="3">Class I SAM-dependent methyltransferase</fullName>
    </recommendedName>
</protein>
<keyword evidence="2" id="KW-1185">Reference proteome</keyword>
<organism evidence="1 2">
    <name type="scientific">Leadbetterella byssophila (strain DSM 17132 / JCM 16389 / KACC 11308 / NBRC 106382 / 4M15)</name>
    <dbReference type="NCBI Taxonomy" id="649349"/>
    <lineage>
        <taxon>Bacteria</taxon>
        <taxon>Pseudomonadati</taxon>
        <taxon>Bacteroidota</taxon>
        <taxon>Cytophagia</taxon>
        <taxon>Cytophagales</taxon>
        <taxon>Leadbetterellaceae</taxon>
        <taxon>Leadbetterella</taxon>
    </lineage>
</organism>